<dbReference type="NCBIfam" id="NF041384">
    <property type="entry name" value="YHS_seleno_dom"/>
    <property type="match status" value="1"/>
</dbReference>
<protein>
    <recommendedName>
        <fullName evidence="4">YHS domain-containing protein</fullName>
    </recommendedName>
</protein>
<dbReference type="EMBL" id="CP018632">
    <property type="protein sequence ID" value="ASJ76103.1"/>
    <property type="molecule type" value="Genomic_DNA"/>
</dbReference>
<organism evidence="2 3">
    <name type="scientific">Granulosicoccus antarcticus IMCC3135</name>
    <dbReference type="NCBI Taxonomy" id="1192854"/>
    <lineage>
        <taxon>Bacteria</taxon>
        <taxon>Pseudomonadati</taxon>
        <taxon>Pseudomonadota</taxon>
        <taxon>Gammaproteobacteria</taxon>
        <taxon>Chromatiales</taxon>
        <taxon>Granulosicoccaceae</taxon>
        <taxon>Granulosicoccus</taxon>
    </lineage>
</organism>
<name>A0A2Z2NXV3_9GAMM</name>
<dbReference type="Proteomes" id="UP000250079">
    <property type="component" value="Chromosome"/>
</dbReference>
<evidence type="ECO:0000256" key="1">
    <source>
        <dbReference type="SAM" id="SignalP"/>
    </source>
</evidence>
<keyword evidence="1" id="KW-0732">Signal</keyword>
<dbReference type="RefSeq" id="WP_088920918.1">
    <property type="nucleotide sequence ID" value="NZ_CP018632.1"/>
</dbReference>
<reference evidence="2 3" key="1">
    <citation type="submission" date="2016-12" db="EMBL/GenBank/DDBJ databases">
        <authorList>
            <person name="Song W.-J."/>
            <person name="Kurnit D.M."/>
        </authorList>
    </citation>
    <scope>NUCLEOTIDE SEQUENCE [LARGE SCALE GENOMIC DNA]</scope>
    <source>
        <strain evidence="2 3">IMCC3135</strain>
    </source>
</reference>
<feature type="chain" id="PRO_5016247317" description="YHS domain-containing protein" evidence="1">
    <location>
        <begin position="24"/>
        <end position="160"/>
    </location>
</feature>
<proteinExistence type="predicted"/>
<evidence type="ECO:0008006" key="4">
    <source>
        <dbReference type="Google" id="ProtNLM"/>
    </source>
</evidence>
<evidence type="ECO:0000313" key="2">
    <source>
        <dbReference type="EMBL" id="ASJ76103.1"/>
    </source>
</evidence>
<accession>A0A2Z2NXV3</accession>
<dbReference type="KEGG" id="gai:IMCC3135_30270"/>
<sequence length="160" mass="17797">MTLLKRFTAAALLLLLTTTAAFAASPINTLEKSGLFGGYEPTGIALHGYDTVAYFTESKPVEGSDQFTTQWQEATWKFASQEHLDLFTGNPEKYAPQYGGYCAYGVAQDSLVKIEVDNWSIVDGKLYLNYDDKLQGKWEQDIPKFISDADQKFEGLLSAE</sequence>
<keyword evidence="3" id="KW-1185">Reference proteome</keyword>
<feature type="signal peptide" evidence="1">
    <location>
        <begin position="1"/>
        <end position="23"/>
    </location>
</feature>
<gene>
    <name evidence="2" type="ORF">IMCC3135_30270</name>
</gene>
<dbReference type="AlphaFoldDB" id="A0A2Z2NXV3"/>
<dbReference type="OrthoDB" id="344729at2"/>
<evidence type="ECO:0000313" key="3">
    <source>
        <dbReference type="Proteomes" id="UP000250079"/>
    </source>
</evidence>